<dbReference type="RefSeq" id="XP_073560534.1">
    <property type="nucleotide sequence ID" value="XM_073700774.1"/>
</dbReference>
<evidence type="ECO:0000313" key="2">
    <source>
        <dbReference type="EMBL" id="TFB04333.1"/>
    </source>
</evidence>
<organism evidence="2 3">
    <name type="scientific">Trichoderma ghanense</name>
    <dbReference type="NCBI Taxonomy" id="65468"/>
    <lineage>
        <taxon>Eukaryota</taxon>
        <taxon>Fungi</taxon>
        <taxon>Dikarya</taxon>
        <taxon>Ascomycota</taxon>
        <taxon>Pezizomycotina</taxon>
        <taxon>Sordariomycetes</taxon>
        <taxon>Hypocreomycetidae</taxon>
        <taxon>Hypocreales</taxon>
        <taxon>Hypocreaceae</taxon>
        <taxon>Trichoderma</taxon>
    </lineage>
</organism>
<dbReference type="GeneID" id="300575224"/>
<feature type="compositionally biased region" description="Basic residues" evidence="1">
    <location>
        <begin position="38"/>
        <end position="47"/>
    </location>
</feature>
<proteinExistence type="predicted"/>
<gene>
    <name evidence="2" type="ORF">CCMA1212_003425</name>
</gene>
<evidence type="ECO:0000313" key="3">
    <source>
        <dbReference type="Proteomes" id="UP001642720"/>
    </source>
</evidence>
<feature type="region of interest" description="Disordered" evidence="1">
    <location>
        <begin position="29"/>
        <end position="66"/>
    </location>
</feature>
<sequence>MTAMPPAGRLGALNWTELFGFYPSPGPFAPAGRAGSTTRRRLHRASSSRHGSVSLDRCELGPGVWA</sequence>
<accession>A0ABY2HBR1</accession>
<evidence type="ECO:0000256" key="1">
    <source>
        <dbReference type="SAM" id="MobiDB-lite"/>
    </source>
</evidence>
<name>A0ABY2HBR1_9HYPO</name>
<reference evidence="2 3" key="1">
    <citation type="submission" date="2018-01" db="EMBL/GenBank/DDBJ databases">
        <title>Genome characterization of the sugarcane-associated fungus Trichoderma ghanense CCMA-1212 and their application in lignocelulose bioconversion.</title>
        <authorList>
            <person name="Steindorff A.S."/>
            <person name="Mendes T.D."/>
            <person name="Vilela E.S.D."/>
            <person name="Rodrigues D.S."/>
            <person name="Formighieri E.F."/>
            <person name="Melo I.S."/>
            <person name="Favaro L.C.L."/>
        </authorList>
    </citation>
    <scope>NUCLEOTIDE SEQUENCE [LARGE SCALE GENOMIC DNA]</scope>
    <source>
        <strain evidence="2 3">CCMA-1212</strain>
    </source>
</reference>
<comment type="caution">
    <text evidence="2">The sequence shown here is derived from an EMBL/GenBank/DDBJ whole genome shotgun (WGS) entry which is preliminary data.</text>
</comment>
<protein>
    <submittedName>
        <fullName evidence="2">Uncharacterized protein</fullName>
    </submittedName>
</protein>
<dbReference type="EMBL" id="PPTA01000004">
    <property type="protein sequence ID" value="TFB04333.1"/>
    <property type="molecule type" value="Genomic_DNA"/>
</dbReference>
<dbReference type="Proteomes" id="UP001642720">
    <property type="component" value="Unassembled WGS sequence"/>
</dbReference>
<keyword evidence="3" id="KW-1185">Reference proteome</keyword>